<protein>
    <submittedName>
        <fullName evidence="1">Uncharacterized protein</fullName>
    </submittedName>
</protein>
<name>A0AC60PW77_IXOPE</name>
<keyword evidence="2" id="KW-1185">Reference proteome</keyword>
<gene>
    <name evidence="1" type="ORF">HPB47_027956</name>
</gene>
<evidence type="ECO:0000313" key="1">
    <source>
        <dbReference type="EMBL" id="KAG0424836.1"/>
    </source>
</evidence>
<sequence>PSSLRVILATSGGEQSLLWRGEVVSTGDGMRSRSSRIVLLLLLLVGICTVHLVMRAQARKDPTPVAMPRVDNVACSCQLYGVHKNGTKVGALLYAFNDSLPDEERDDCAGWCRFVVNATWEDGDLFLKDPMYNKSIGQQICESHSQTIASVYVGLFVSCFSQLQYTGLKSKMRLCCYSKQQVACPENPAAAVVVSDATRRTTSTSKPSAPPPPHLRKVSGIRKT</sequence>
<comment type="caution">
    <text evidence="1">The sequence shown here is derived from an EMBL/GenBank/DDBJ whole genome shotgun (WGS) entry which is preliminary data.</text>
</comment>
<proteinExistence type="predicted"/>
<reference evidence="1 2" key="1">
    <citation type="journal article" date="2020" name="Cell">
        <title>Large-Scale Comparative Analyses of Tick Genomes Elucidate Their Genetic Diversity and Vector Capacities.</title>
        <authorList>
            <consortium name="Tick Genome and Microbiome Consortium (TIGMIC)"/>
            <person name="Jia N."/>
            <person name="Wang J."/>
            <person name="Shi W."/>
            <person name="Du L."/>
            <person name="Sun Y."/>
            <person name="Zhan W."/>
            <person name="Jiang J.F."/>
            <person name="Wang Q."/>
            <person name="Zhang B."/>
            <person name="Ji P."/>
            <person name="Bell-Sakyi L."/>
            <person name="Cui X.M."/>
            <person name="Yuan T.T."/>
            <person name="Jiang B.G."/>
            <person name="Yang W.F."/>
            <person name="Lam T.T."/>
            <person name="Chang Q.C."/>
            <person name="Ding S.J."/>
            <person name="Wang X.J."/>
            <person name="Zhu J.G."/>
            <person name="Ruan X.D."/>
            <person name="Zhao L."/>
            <person name="Wei J.T."/>
            <person name="Ye R.Z."/>
            <person name="Que T.C."/>
            <person name="Du C.H."/>
            <person name="Zhou Y.H."/>
            <person name="Cheng J.X."/>
            <person name="Dai P.F."/>
            <person name="Guo W.B."/>
            <person name="Han X.H."/>
            <person name="Huang E.J."/>
            <person name="Li L.F."/>
            <person name="Wei W."/>
            <person name="Gao Y.C."/>
            <person name="Liu J.Z."/>
            <person name="Shao H.Z."/>
            <person name="Wang X."/>
            <person name="Wang C.C."/>
            <person name="Yang T.C."/>
            <person name="Huo Q.B."/>
            <person name="Li W."/>
            <person name="Chen H.Y."/>
            <person name="Chen S.E."/>
            <person name="Zhou L.G."/>
            <person name="Ni X.B."/>
            <person name="Tian J.H."/>
            <person name="Sheng Y."/>
            <person name="Liu T."/>
            <person name="Pan Y.S."/>
            <person name="Xia L.Y."/>
            <person name="Li J."/>
            <person name="Zhao F."/>
            <person name="Cao W.C."/>
        </authorList>
    </citation>
    <scope>NUCLEOTIDE SEQUENCE [LARGE SCALE GENOMIC DNA]</scope>
    <source>
        <strain evidence="1">Iper-2018</strain>
    </source>
</reference>
<dbReference type="Proteomes" id="UP000805193">
    <property type="component" value="Unassembled WGS sequence"/>
</dbReference>
<feature type="non-terminal residue" evidence="1">
    <location>
        <position position="1"/>
    </location>
</feature>
<organism evidence="1 2">
    <name type="scientific">Ixodes persulcatus</name>
    <name type="common">Taiga tick</name>
    <dbReference type="NCBI Taxonomy" id="34615"/>
    <lineage>
        <taxon>Eukaryota</taxon>
        <taxon>Metazoa</taxon>
        <taxon>Ecdysozoa</taxon>
        <taxon>Arthropoda</taxon>
        <taxon>Chelicerata</taxon>
        <taxon>Arachnida</taxon>
        <taxon>Acari</taxon>
        <taxon>Parasitiformes</taxon>
        <taxon>Ixodida</taxon>
        <taxon>Ixodoidea</taxon>
        <taxon>Ixodidae</taxon>
        <taxon>Ixodinae</taxon>
        <taxon>Ixodes</taxon>
    </lineage>
</organism>
<dbReference type="EMBL" id="JABSTQ010009929">
    <property type="protein sequence ID" value="KAG0424836.1"/>
    <property type="molecule type" value="Genomic_DNA"/>
</dbReference>
<accession>A0AC60PW77</accession>
<evidence type="ECO:0000313" key="2">
    <source>
        <dbReference type="Proteomes" id="UP000805193"/>
    </source>
</evidence>